<dbReference type="GO" id="GO:0000981">
    <property type="term" value="F:DNA-binding transcription factor activity, RNA polymerase II-specific"/>
    <property type="evidence" value="ECO:0007669"/>
    <property type="project" value="InterPro"/>
</dbReference>
<dbReference type="CDD" id="cd00067">
    <property type="entry name" value="GAL4"/>
    <property type="match status" value="1"/>
</dbReference>
<dbReference type="InterPro" id="IPR001138">
    <property type="entry name" value="Zn2Cys6_DnaBD"/>
</dbReference>
<dbReference type="SUPFAM" id="SSF57701">
    <property type="entry name" value="Zn2/Cys6 DNA-binding domain"/>
    <property type="match status" value="1"/>
</dbReference>
<sequence length="790" mass="87917">MQVIDEGRGREAEGESRRRKSRLASLSPSHSPSTEGPPPKARRIQRACLQCRARKQRCRLTFSTRNVSVDQQDTAACWRCVQNGVACSFASEELSSQEVGQSSVSRMPYDVQARLDDQQARIERLEYKISAMRSVWTPLADANHDAAVRSVAGTDDDIESRQSWPAIKSNAHTSDIDAVSLGPPMATLRFLRSPRNRQATRDFDSAGALNERDGFEVGDDAEQHSVERGRRRSRAQESDLEGPANELDPVERGWMTYREACIAVEIFFDHCHPGAPFLNENRCRNVDQLRQTSPRLLLSLCCIGARFWPVRTGARLTSVGMHPNFPAMAALFDGSIARLVLQPTQEDVHADTVAVLLLYAQWMTPCEAFPAPGRQWKPKLRYNDISAFTILGLTVRLANLIGLNRSCRALLRDPDQASSCTLSDRVRLWYNLLSCDCNLVMTSGLHSSFNAALIDEAAAASECFASHTFAQLPGDARLAGLIQLVSIVSGLNARSHTSQQQPHEFDATQLQKINVEMDEWERKWTSRLSHLPLQFARMPLYSVRAYRIAINSVALRPFFTSVRGQVAPARNNEANAASRPVRVGASVVQSLRKSVAAAAQTILFMSTCPPASVMVLDPQNPRSVPHPPWLVDETCANALVYAVDSTWVTHAFAISYLVLCFVRGIIDAELQVSVLEYAQGNRQLCRSTSMLAMLADLASAIYDTVCAGTGEHHPSHHYRRLVYAACSLARRSEPEKDLPTERRVRPRTSAQYDHQPHHVQAQGWPQQEPEEEQALPQHPYSPGGLSDLRQ</sequence>
<dbReference type="Proteomes" id="UP000245768">
    <property type="component" value="Unassembled WGS sequence"/>
</dbReference>
<evidence type="ECO:0000256" key="7">
    <source>
        <dbReference type="SAM" id="MobiDB-lite"/>
    </source>
</evidence>
<feature type="region of interest" description="Disordered" evidence="7">
    <location>
        <begin position="734"/>
        <end position="790"/>
    </location>
</feature>
<keyword evidence="2" id="KW-0479">Metal-binding</keyword>
<feature type="domain" description="Zn(2)-C6 fungal-type" evidence="8">
    <location>
        <begin position="47"/>
        <end position="89"/>
    </location>
</feature>
<dbReference type="GO" id="GO:0008270">
    <property type="term" value="F:zinc ion binding"/>
    <property type="evidence" value="ECO:0007669"/>
    <property type="project" value="InterPro"/>
</dbReference>
<evidence type="ECO:0000313" key="10">
    <source>
        <dbReference type="Proteomes" id="UP000245768"/>
    </source>
</evidence>
<dbReference type="PANTHER" id="PTHR31845">
    <property type="entry name" value="FINGER DOMAIN PROTEIN, PUTATIVE-RELATED"/>
    <property type="match status" value="1"/>
</dbReference>
<evidence type="ECO:0000256" key="5">
    <source>
        <dbReference type="ARBA" id="ARBA00023163"/>
    </source>
</evidence>
<name>A0A316YI24_9BASI</name>
<dbReference type="GO" id="GO:0005634">
    <property type="term" value="C:nucleus"/>
    <property type="evidence" value="ECO:0007669"/>
    <property type="project" value="UniProtKB-SubCell"/>
</dbReference>
<dbReference type="InterPro" id="IPR051089">
    <property type="entry name" value="prtT"/>
</dbReference>
<dbReference type="GO" id="GO:0000976">
    <property type="term" value="F:transcription cis-regulatory region binding"/>
    <property type="evidence" value="ECO:0007669"/>
    <property type="project" value="TreeGrafter"/>
</dbReference>
<dbReference type="EMBL" id="KZ819638">
    <property type="protein sequence ID" value="PWN88821.1"/>
    <property type="molecule type" value="Genomic_DNA"/>
</dbReference>
<evidence type="ECO:0000256" key="1">
    <source>
        <dbReference type="ARBA" id="ARBA00004123"/>
    </source>
</evidence>
<evidence type="ECO:0000256" key="3">
    <source>
        <dbReference type="ARBA" id="ARBA00023015"/>
    </source>
</evidence>
<dbReference type="STRING" id="215250.A0A316YI24"/>
<feature type="compositionally biased region" description="Basic and acidic residues" evidence="7">
    <location>
        <begin position="734"/>
        <end position="743"/>
    </location>
</feature>
<dbReference type="AlphaFoldDB" id="A0A316YI24"/>
<keyword evidence="10" id="KW-1185">Reference proteome</keyword>
<comment type="subcellular location">
    <subcellularLocation>
        <location evidence="1">Nucleus</location>
    </subcellularLocation>
</comment>
<feature type="compositionally biased region" description="Basic and acidic residues" evidence="7">
    <location>
        <begin position="201"/>
        <end position="228"/>
    </location>
</feature>
<dbReference type="PANTHER" id="PTHR31845:SF17">
    <property type="entry name" value="ZN(II)2CYS6 TRANSCRIPTION FACTOR (EUROFUNG)"/>
    <property type="match status" value="1"/>
</dbReference>
<feature type="compositionally biased region" description="Basic and acidic residues" evidence="7">
    <location>
        <begin position="1"/>
        <end position="16"/>
    </location>
</feature>
<dbReference type="PROSITE" id="PS50048">
    <property type="entry name" value="ZN2_CY6_FUNGAL_2"/>
    <property type="match status" value="1"/>
</dbReference>
<dbReference type="CDD" id="cd12148">
    <property type="entry name" value="fungal_TF_MHR"/>
    <property type="match status" value="1"/>
</dbReference>
<feature type="region of interest" description="Disordered" evidence="7">
    <location>
        <begin position="1"/>
        <end position="43"/>
    </location>
</feature>
<dbReference type="SMART" id="SM00066">
    <property type="entry name" value="GAL4"/>
    <property type="match status" value="1"/>
</dbReference>
<dbReference type="InterPro" id="IPR036864">
    <property type="entry name" value="Zn2-C6_fun-type_DNA-bd_sf"/>
</dbReference>
<dbReference type="Pfam" id="PF04082">
    <property type="entry name" value="Fungal_trans"/>
    <property type="match status" value="1"/>
</dbReference>
<evidence type="ECO:0000256" key="4">
    <source>
        <dbReference type="ARBA" id="ARBA00023125"/>
    </source>
</evidence>
<dbReference type="OrthoDB" id="4454541at2759"/>
<gene>
    <name evidence="9" type="ORF">FA10DRAFT_268955</name>
</gene>
<keyword evidence="5" id="KW-0804">Transcription</keyword>
<evidence type="ECO:0000259" key="8">
    <source>
        <dbReference type="PROSITE" id="PS50048"/>
    </source>
</evidence>
<keyword evidence="4" id="KW-0238">DNA-binding</keyword>
<dbReference type="GO" id="GO:0006351">
    <property type="term" value="P:DNA-templated transcription"/>
    <property type="evidence" value="ECO:0007669"/>
    <property type="project" value="InterPro"/>
</dbReference>
<evidence type="ECO:0000256" key="2">
    <source>
        <dbReference type="ARBA" id="ARBA00022723"/>
    </source>
</evidence>
<protein>
    <recommendedName>
        <fullName evidence="8">Zn(2)-C6 fungal-type domain-containing protein</fullName>
    </recommendedName>
</protein>
<keyword evidence="6" id="KW-0539">Nucleus</keyword>
<reference evidence="9 10" key="1">
    <citation type="journal article" date="2018" name="Mol. Biol. Evol.">
        <title>Broad Genomic Sampling Reveals a Smut Pathogenic Ancestry of the Fungal Clade Ustilaginomycotina.</title>
        <authorList>
            <person name="Kijpornyongpan T."/>
            <person name="Mondo S.J."/>
            <person name="Barry K."/>
            <person name="Sandor L."/>
            <person name="Lee J."/>
            <person name="Lipzen A."/>
            <person name="Pangilinan J."/>
            <person name="LaButti K."/>
            <person name="Hainaut M."/>
            <person name="Henrissat B."/>
            <person name="Grigoriev I.V."/>
            <person name="Spatafora J.W."/>
            <person name="Aime M.C."/>
        </authorList>
    </citation>
    <scope>NUCLEOTIDE SEQUENCE [LARGE SCALE GENOMIC DNA]</scope>
    <source>
        <strain evidence="9 10">MCA 4198</strain>
    </source>
</reference>
<evidence type="ECO:0000256" key="6">
    <source>
        <dbReference type="ARBA" id="ARBA00023242"/>
    </source>
</evidence>
<keyword evidence="3" id="KW-0805">Transcription regulation</keyword>
<dbReference type="GeneID" id="37044463"/>
<dbReference type="Gene3D" id="4.10.240.10">
    <property type="entry name" value="Zn(2)-C6 fungal-type DNA-binding domain"/>
    <property type="match status" value="1"/>
</dbReference>
<organism evidence="9 10">
    <name type="scientific">Acaromyces ingoldii</name>
    <dbReference type="NCBI Taxonomy" id="215250"/>
    <lineage>
        <taxon>Eukaryota</taxon>
        <taxon>Fungi</taxon>
        <taxon>Dikarya</taxon>
        <taxon>Basidiomycota</taxon>
        <taxon>Ustilaginomycotina</taxon>
        <taxon>Exobasidiomycetes</taxon>
        <taxon>Exobasidiales</taxon>
        <taxon>Cryptobasidiaceae</taxon>
        <taxon>Acaromyces</taxon>
    </lineage>
</organism>
<feature type="region of interest" description="Disordered" evidence="7">
    <location>
        <begin position="201"/>
        <end position="247"/>
    </location>
</feature>
<dbReference type="InParanoid" id="A0A316YI24"/>
<accession>A0A316YI24</accession>
<evidence type="ECO:0000313" key="9">
    <source>
        <dbReference type="EMBL" id="PWN88821.1"/>
    </source>
</evidence>
<dbReference type="RefSeq" id="XP_025376019.1">
    <property type="nucleotide sequence ID" value="XM_025522547.1"/>
</dbReference>
<dbReference type="InterPro" id="IPR007219">
    <property type="entry name" value="XnlR_reg_dom"/>
</dbReference>
<proteinExistence type="predicted"/>